<comment type="caution">
    <text evidence="3">The sequence shown here is derived from an EMBL/GenBank/DDBJ whole genome shotgun (WGS) entry which is preliminary data.</text>
</comment>
<evidence type="ECO:0000256" key="1">
    <source>
        <dbReference type="ARBA" id="ARBA00010515"/>
    </source>
</evidence>
<dbReference type="SUPFAM" id="SSF53474">
    <property type="entry name" value="alpha/beta-Hydrolases"/>
    <property type="match status" value="1"/>
</dbReference>
<dbReference type="Pfam" id="PF07859">
    <property type="entry name" value="Abhydrolase_3"/>
    <property type="match status" value="1"/>
</dbReference>
<dbReference type="PANTHER" id="PTHR23024:SF546">
    <property type="entry name" value="CARBOXYLESTERASE 120-RELATED"/>
    <property type="match status" value="1"/>
</dbReference>
<dbReference type="InterPro" id="IPR013094">
    <property type="entry name" value="AB_hydrolase_3"/>
</dbReference>
<gene>
    <name evidence="3" type="ORF">ERUC_LOCUS40888</name>
</gene>
<reference evidence="3 4" key="1">
    <citation type="submission" date="2022-03" db="EMBL/GenBank/DDBJ databases">
        <authorList>
            <person name="Macdonald S."/>
            <person name="Ahmed S."/>
            <person name="Newling K."/>
        </authorList>
    </citation>
    <scope>NUCLEOTIDE SEQUENCE [LARGE SCALE GENOMIC DNA]</scope>
</reference>
<dbReference type="Gene3D" id="3.40.50.1820">
    <property type="entry name" value="alpha/beta hydrolase"/>
    <property type="match status" value="1"/>
</dbReference>
<protein>
    <recommendedName>
        <fullName evidence="2">Alpha/beta hydrolase fold-3 domain-containing protein</fullName>
    </recommendedName>
</protein>
<organism evidence="3 4">
    <name type="scientific">Eruca vesicaria subsp. sativa</name>
    <name type="common">Garden rocket</name>
    <name type="synonym">Eruca sativa</name>
    <dbReference type="NCBI Taxonomy" id="29727"/>
    <lineage>
        <taxon>Eukaryota</taxon>
        <taxon>Viridiplantae</taxon>
        <taxon>Streptophyta</taxon>
        <taxon>Embryophyta</taxon>
        <taxon>Tracheophyta</taxon>
        <taxon>Spermatophyta</taxon>
        <taxon>Magnoliopsida</taxon>
        <taxon>eudicotyledons</taxon>
        <taxon>Gunneridae</taxon>
        <taxon>Pentapetalae</taxon>
        <taxon>rosids</taxon>
        <taxon>malvids</taxon>
        <taxon>Brassicales</taxon>
        <taxon>Brassicaceae</taxon>
        <taxon>Brassiceae</taxon>
        <taxon>Eruca</taxon>
    </lineage>
</organism>
<accession>A0ABC8LX96</accession>
<dbReference type="AlphaFoldDB" id="A0ABC8LX96"/>
<feature type="domain" description="Alpha/beta hydrolase fold-3" evidence="2">
    <location>
        <begin position="84"/>
        <end position="287"/>
    </location>
</feature>
<dbReference type="InterPro" id="IPR029058">
    <property type="entry name" value="AB_hydrolase_fold"/>
</dbReference>
<dbReference type="InterPro" id="IPR050466">
    <property type="entry name" value="Carboxylest/Gibb_receptor"/>
</dbReference>
<dbReference type="PANTHER" id="PTHR23024">
    <property type="entry name" value="ARYLACETAMIDE DEACETYLASE"/>
    <property type="match status" value="1"/>
</dbReference>
<comment type="similarity">
    <text evidence="1">Belongs to the 'GDXG' lipolytic enzyme family.</text>
</comment>
<evidence type="ECO:0000259" key="2">
    <source>
        <dbReference type="Pfam" id="PF07859"/>
    </source>
</evidence>
<evidence type="ECO:0000313" key="3">
    <source>
        <dbReference type="EMBL" id="CAH8388405.1"/>
    </source>
</evidence>
<sequence length="311" mass="34509">MSESFNASDIYARLAGTGLIKNRDGTYAPDPTIIPVPATPNPSPLNAVASKDIIVNHVKPTWMRLYVPTTALNGGVSSKKLPLVVFYHGGGFLTHSFDYEPVEDFCNLMARQLNVVVASASYRRGTETRLPAVYDDGVAAVEWIKNSEHEWIKSHADLSNVFLMGTHSGGNVAYNVCLRFVDTDLRPLRIRGLILHEPFFGGVERCESELRHVNDQILRDFCWEIRLPVGADRDHKYSNPRVGGGPEDMEKIGRIRCKVMVIGEGGSALIDRQRDVANLMKEMGVDVVECFTDRDPDVLAYITSIIYSSAP</sequence>
<dbReference type="EMBL" id="CAKOAT010796264">
    <property type="protein sequence ID" value="CAH8388405.1"/>
    <property type="molecule type" value="Genomic_DNA"/>
</dbReference>
<dbReference type="Proteomes" id="UP001642260">
    <property type="component" value="Unassembled WGS sequence"/>
</dbReference>
<keyword evidence="4" id="KW-1185">Reference proteome</keyword>
<name>A0ABC8LX96_ERUVS</name>
<proteinExistence type="inferred from homology"/>
<evidence type="ECO:0000313" key="4">
    <source>
        <dbReference type="Proteomes" id="UP001642260"/>
    </source>
</evidence>